<proteinExistence type="predicted"/>
<sequence length="70" mass="7580">MSVQRFTVSATLTASGEWKCIAVGWRSDHRPAWTRALPASGLPIESARDVLTELASALLAVVDEEVDSRP</sequence>
<protein>
    <submittedName>
        <fullName evidence="1">Uncharacterized protein</fullName>
    </submittedName>
</protein>
<evidence type="ECO:0000313" key="1">
    <source>
        <dbReference type="EMBL" id="CRY96180.1"/>
    </source>
</evidence>
<accession>A0A0H5Q438</accession>
<reference evidence="1" key="1">
    <citation type="submission" date="2015-06" db="EMBL/GenBank/DDBJ databases">
        <authorList>
            <person name="Joergensen T."/>
        </authorList>
    </citation>
    <scope>NUCLEOTIDE SEQUENCE</scope>
    <source>
        <strain evidence="1">RGFK0966</strain>
    </source>
</reference>
<dbReference type="AlphaFoldDB" id="A0A0H5Q438"/>
<dbReference type="EMBL" id="LN853563">
    <property type="protein sequence ID" value="CRY96180.1"/>
    <property type="molecule type" value="Genomic_DNA"/>
</dbReference>
<reference evidence="1" key="2">
    <citation type="submission" date="2015-07" db="EMBL/GenBank/DDBJ databases">
        <title>Plasmids, circular viruses and viroids from rat gut.</title>
        <authorList>
            <person name="Jorgensen T.J."/>
            <person name="Hansen M.A."/>
            <person name="Xu Z."/>
            <person name="Tabak M.A."/>
            <person name="Sorensen S.J."/>
            <person name="Hansen L.H."/>
        </authorList>
    </citation>
    <scope>NUCLEOTIDE SEQUENCE</scope>
    <source>
        <strain evidence="1">RGFK0966</strain>
    </source>
</reference>
<organism evidence="1">
    <name type="scientific">uncultured prokaryote</name>
    <dbReference type="NCBI Taxonomy" id="198431"/>
    <lineage>
        <taxon>unclassified sequences</taxon>
        <taxon>environmental samples</taxon>
    </lineage>
</organism>
<name>A0A0H5Q438_9ZZZZ</name>